<keyword evidence="4" id="KW-1185">Reference proteome</keyword>
<protein>
    <recommendedName>
        <fullName evidence="2">Peptidase A2 domain-containing protein</fullName>
    </recommendedName>
</protein>
<dbReference type="PROSITE" id="PS00141">
    <property type="entry name" value="ASP_PROTEASE"/>
    <property type="match status" value="1"/>
</dbReference>
<feature type="domain" description="Peptidase A2" evidence="2">
    <location>
        <begin position="198"/>
        <end position="291"/>
    </location>
</feature>
<dbReference type="GO" id="GO:0004190">
    <property type="term" value="F:aspartic-type endopeptidase activity"/>
    <property type="evidence" value="ECO:0007669"/>
    <property type="project" value="InterPro"/>
</dbReference>
<dbReference type="AlphaFoldDB" id="A0A7W8HY17"/>
<evidence type="ECO:0000259" key="2">
    <source>
        <dbReference type="PROSITE" id="PS50175"/>
    </source>
</evidence>
<dbReference type="InterPro" id="IPR001969">
    <property type="entry name" value="Aspartic_peptidase_AS"/>
</dbReference>
<keyword evidence="1" id="KW-0378">Hydrolase</keyword>
<comment type="caution">
    <text evidence="3">The sequence shown here is derived from an EMBL/GenBank/DDBJ whole genome shotgun (WGS) entry which is preliminary data.</text>
</comment>
<dbReference type="InterPro" id="IPR021109">
    <property type="entry name" value="Peptidase_aspartic_dom_sf"/>
</dbReference>
<organism evidence="3 4">
    <name type="scientific">Brevundimonas basaltis</name>
    <dbReference type="NCBI Taxonomy" id="472166"/>
    <lineage>
        <taxon>Bacteria</taxon>
        <taxon>Pseudomonadati</taxon>
        <taxon>Pseudomonadota</taxon>
        <taxon>Alphaproteobacteria</taxon>
        <taxon>Caulobacterales</taxon>
        <taxon>Caulobacteraceae</taxon>
        <taxon>Brevundimonas</taxon>
    </lineage>
</organism>
<name>A0A7W8HY17_9CAUL</name>
<sequence length="311" mass="32761">MTVIGLSRRVLGGALLGAMATPGLVLTQETQIDEFRADQTTDRVHRSTVPVFLNGQGPLRFAVDTAASASVVAADLVGPLNIAPAGELDMHTVIGMERVPAVRADTLSSGSLSADQVRLAVGTRPGLIGLDGLLGLDMLADQRLIMRFRGPGRSSINRSRPDPDRFLGAVRPRVRFQPPSGGGVDLMVLNALVRGQAVQAIVDTGAQVSLINPALAEAAGARPFESRSGSVGTLLVQSPTGRALPAQAMVVSAVHFDELVLDRLAVLMGDFHIFRLLGLADTPAMLMGVDVLGVFDRVVIDLKRGEIIMDI</sequence>
<dbReference type="InterPro" id="IPR001995">
    <property type="entry name" value="Peptidase_A2_cat"/>
</dbReference>
<reference evidence="3 4" key="1">
    <citation type="submission" date="2020-08" db="EMBL/GenBank/DDBJ databases">
        <title>Genomic Encyclopedia of Type Strains, Phase IV (KMG-IV): sequencing the most valuable type-strain genomes for metagenomic binning, comparative biology and taxonomic classification.</title>
        <authorList>
            <person name="Goeker M."/>
        </authorList>
    </citation>
    <scope>NUCLEOTIDE SEQUENCE [LARGE SCALE GENOMIC DNA]</scope>
    <source>
        <strain evidence="3 4">DSM 25335</strain>
    </source>
</reference>
<evidence type="ECO:0000313" key="4">
    <source>
        <dbReference type="Proteomes" id="UP000566663"/>
    </source>
</evidence>
<dbReference type="SUPFAM" id="SSF50630">
    <property type="entry name" value="Acid proteases"/>
    <property type="match status" value="2"/>
</dbReference>
<evidence type="ECO:0000256" key="1">
    <source>
        <dbReference type="ARBA" id="ARBA00022801"/>
    </source>
</evidence>
<dbReference type="GO" id="GO:0006508">
    <property type="term" value="P:proteolysis"/>
    <property type="evidence" value="ECO:0007669"/>
    <property type="project" value="InterPro"/>
</dbReference>
<proteinExistence type="predicted"/>
<dbReference type="Pfam" id="PF13650">
    <property type="entry name" value="Asp_protease_2"/>
    <property type="match status" value="1"/>
</dbReference>
<accession>A0A7W8HY17</accession>
<gene>
    <name evidence="3" type="ORF">HNQ67_001515</name>
</gene>
<dbReference type="Proteomes" id="UP000566663">
    <property type="component" value="Unassembled WGS sequence"/>
</dbReference>
<dbReference type="RefSeq" id="WP_183253937.1">
    <property type="nucleotide sequence ID" value="NZ_BAAAFF010000005.1"/>
</dbReference>
<dbReference type="PROSITE" id="PS50175">
    <property type="entry name" value="ASP_PROT_RETROV"/>
    <property type="match status" value="1"/>
</dbReference>
<dbReference type="Pfam" id="PF13975">
    <property type="entry name" value="gag-asp_proteas"/>
    <property type="match status" value="1"/>
</dbReference>
<dbReference type="EMBL" id="JACHFZ010000002">
    <property type="protein sequence ID" value="MBB5292001.1"/>
    <property type="molecule type" value="Genomic_DNA"/>
</dbReference>
<dbReference type="Gene3D" id="2.40.70.10">
    <property type="entry name" value="Acid Proteases"/>
    <property type="match status" value="2"/>
</dbReference>
<evidence type="ECO:0000313" key="3">
    <source>
        <dbReference type="EMBL" id="MBB5292001.1"/>
    </source>
</evidence>